<dbReference type="OrthoDB" id="444127at2759"/>
<evidence type="ECO:0000313" key="6">
    <source>
        <dbReference type="Proteomes" id="UP000034112"/>
    </source>
</evidence>
<comment type="cofactor">
    <cofactor evidence="1">
        <name>Mg(2+)</name>
        <dbReference type="ChEBI" id="CHEBI:18420"/>
    </cofactor>
</comment>
<evidence type="ECO:0008006" key="7">
    <source>
        <dbReference type="Google" id="ProtNLM"/>
    </source>
</evidence>
<name>A0A0F9Z9T6_TRIHA</name>
<dbReference type="SUPFAM" id="SSF56784">
    <property type="entry name" value="HAD-like"/>
    <property type="match status" value="1"/>
</dbReference>
<evidence type="ECO:0000256" key="3">
    <source>
        <dbReference type="ARBA" id="ARBA00022801"/>
    </source>
</evidence>
<evidence type="ECO:0000256" key="4">
    <source>
        <dbReference type="ARBA" id="ARBA00022842"/>
    </source>
</evidence>
<dbReference type="OMA" id="CNFFDHI"/>
<dbReference type="InterPro" id="IPR006439">
    <property type="entry name" value="HAD-SF_hydro_IA"/>
</dbReference>
<evidence type="ECO:0000313" key="5">
    <source>
        <dbReference type="EMBL" id="KKO97386.1"/>
    </source>
</evidence>
<dbReference type="GO" id="GO:0046872">
    <property type="term" value="F:metal ion binding"/>
    <property type="evidence" value="ECO:0007669"/>
    <property type="project" value="UniProtKB-KW"/>
</dbReference>
<dbReference type="Pfam" id="PF00702">
    <property type="entry name" value="Hydrolase"/>
    <property type="match status" value="1"/>
</dbReference>
<keyword evidence="2" id="KW-0479">Metal-binding</keyword>
<dbReference type="PRINTS" id="PR00413">
    <property type="entry name" value="HADHALOGNASE"/>
</dbReference>
<dbReference type="AlphaFoldDB" id="A0A0F9Z9T6"/>
<dbReference type="InterPro" id="IPR023214">
    <property type="entry name" value="HAD_sf"/>
</dbReference>
<dbReference type="Proteomes" id="UP000034112">
    <property type="component" value="Unassembled WGS sequence"/>
</dbReference>
<accession>A0A0F9Z9T6</accession>
<proteinExistence type="predicted"/>
<dbReference type="NCBIfam" id="TIGR01549">
    <property type="entry name" value="HAD-SF-IA-v1"/>
    <property type="match status" value="1"/>
</dbReference>
<sequence length="213" mass="24285">MELTRMKVLYFDLDGTLFDHHHSLRFAIAAMQRNYTGLTEKTVDELIDKYNIALQQAYDAYLDKVITYEEADVRKLHLFFSSLDLPEPSLDEVQKFRDTDKAVYRKNRRATSGSIEALARLREHGYRIAIITNGKPDRRIFQYAIEQLGAPLDTTCMIGDSVESDIKGALDAQLVAIMYSPTAQNSQKLLFGQQIPIIRHMAQLLGYLGIGDH</sequence>
<dbReference type="GO" id="GO:0016791">
    <property type="term" value="F:phosphatase activity"/>
    <property type="evidence" value="ECO:0007669"/>
    <property type="project" value="UniProtKB-ARBA"/>
</dbReference>
<gene>
    <name evidence="5" type="ORF">THAR02_10513</name>
</gene>
<keyword evidence="4" id="KW-0460">Magnesium</keyword>
<dbReference type="InterPro" id="IPR051400">
    <property type="entry name" value="HAD-like_hydrolase"/>
</dbReference>
<dbReference type="PANTHER" id="PTHR46470">
    <property type="entry name" value="N-ACYLNEURAMINATE-9-PHOSPHATASE"/>
    <property type="match status" value="1"/>
</dbReference>
<evidence type="ECO:0000256" key="2">
    <source>
        <dbReference type="ARBA" id="ARBA00022723"/>
    </source>
</evidence>
<dbReference type="Gene3D" id="3.40.50.1000">
    <property type="entry name" value="HAD superfamily/HAD-like"/>
    <property type="match status" value="2"/>
</dbReference>
<dbReference type="PANTHER" id="PTHR46470:SF2">
    <property type="entry name" value="GLYCERALDEHYDE 3-PHOSPHATE PHOSPHATASE"/>
    <property type="match status" value="1"/>
</dbReference>
<evidence type="ECO:0000256" key="1">
    <source>
        <dbReference type="ARBA" id="ARBA00001946"/>
    </source>
</evidence>
<dbReference type="EMBL" id="JOKZ01000576">
    <property type="protein sequence ID" value="KKO97386.1"/>
    <property type="molecule type" value="Genomic_DNA"/>
</dbReference>
<dbReference type="GO" id="GO:0044281">
    <property type="term" value="P:small molecule metabolic process"/>
    <property type="evidence" value="ECO:0007669"/>
    <property type="project" value="UniProtKB-ARBA"/>
</dbReference>
<comment type="caution">
    <text evidence="5">The sequence shown here is derived from an EMBL/GenBank/DDBJ whole genome shotgun (WGS) entry which is preliminary data.</text>
</comment>
<organism evidence="5 6">
    <name type="scientific">Trichoderma harzianum</name>
    <name type="common">Hypocrea lixii</name>
    <dbReference type="NCBI Taxonomy" id="5544"/>
    <lineage>
        <taxon>Eukaryota</taxon>
        <taxon>Fungi</taxon>
        <taxon>Dikarya</taxon>
        <taxon>Ascomycota</taxon>
        <taxon>Pezizomycotina</taxon>
        <taxon>Sordariomycetes</taxon>
        <taxon>Hypocreomycetidae</taxon>
        <taxon>Hypocreales</taxon>
        <taxon>Hypocreaceae</taxon>
        <taxon>Trichoderma</taxon>
    </lineage>
</organism>
<keyword evidence="3" id="KW-0378">Hydrolase</keyword>
<reference evidence="6" key="1">
    <citation type="journal article" date="2015" name="Genome Announc.">
        <title>Draft whole-genome sequence of the biocontrol agent Trichoderma harzianum T6776.</title>
        <authorList>
            <person name="Baroncelli R."/>
            <person name="Piaggeschi G."/>
            <person name="Fiorini L."/>
            <person name="Bertolini E."/>
            <person name="Zapparata A."/>
            <person name="Pe M.E."/>
            <person name="Sarrocco S."/>
            <person name="Vannacci G."/>
        </authorList>
    </citation>
    <scope>NUCLEOTIDE SEQUENCE [LARGE SCALE GENOMIC DNA]</scope>
    <source>
        <strain evidence="6">T6776</strain>
    </source>
</reference>
<dbReference type="InterPro" id="IPR036412">
    <property type="entry name" value="HAD-like_sf"/>
</dbReference>
<protein>
    <recommendedName>
        <fullName evidence="7">HAD family hydrolase</fullName>
    </recommendedName>
</protein>